<dbReference type="OrthoDB" id="6129702at2759"/>
<protein>
    <submittedName>
        <fullName evidence="7">LIM domain-containing protein 2</fullName>
    </submittedName>
</protein>
<comment type="caution">
    <text evidence="7">The sequence shown here is derived from an EMBL/GenBank/DDBJ whole genome shotgun (WGS) entry which is preliminary data.</text>
</comment>
<feature type="compositionally biased region" description="Low complexity" evidence="5">
    <location>
        <begin position="104"/>
        <end position="114"/>
    </location>
</feature>
<feature type="compositionally biased region" description="Acidic residues" evidence="5">
    <location>
        <begin position="181"/>
        <end position="192"/>
    </location>
</feature>
<evidence type="ECO:0000256" key="5">
    <source>
        <dbReference type="SAM" id="MobiDB-lite"/>
    </source>
</evidence>
<dbReference type="Gene3D" id="2.10.110.10">
    <property type="entry name" value="Cysteine Rich Protein"/>
    <property type="match status" value="1"/>
</dbReference>
<evidence type="ECO:0000256" key="3">
    <source>
        <dbReference type="ARBA" id="ARBA00023038"/>
    </source>
</evidence>
<evidence type="ECO:0000313" key="7">
    <source>
        <dbReference type="EMBL" id="GBG31423.1"/>
    </source>
</evidence>
<name>A0A2R5GS02_9STRA</name>
<evidence type="ECO:0000313" key="8">
    <source>
        <dbReference type="Proteomes" id="UP000241890"/>
    </source>
</evidence>
<dbReference type="SUPFAM" id="SSF57716">
    <property type="entry name" value="Glucocorticoid receptor-like (DNA-binding domain)"/>
    <property type="match status" value="2"/>
</dbReference>
<feature type="compositionally biased region" description="Low complexity" evidence="5">
    <location>
        <begin position="266"/>
        <end position="298"/>
    </location>
</feature>
<dbReference type="Proteomes" id="UP000241890">
    <property type="component" value="Unassembled WGS sequence"/>
</dbReference>
<feature type="region of interest" description="Disordered" evidence="5">
    <location>
        <begin position="104"/>
        <end position="322"/>
    </location>
</feature>
<keyword evidence="1 4" id="KW-0479">Metal-binding</keyword>
<evidence type="ECO:0000256" key="1">
    <source>
        <dbReference type="ARBA" id="ARBA00022723"/>
    </source>
</evidence>
<dbReference type="SMART" id="SM00132">
    <property type="entry name" value="LIM"/>
    <property type="match status" value="1"/>
</dbReference>
<gene>
    <name evidence="7" type="ORF">FCC1311_076472</name>
</gene>
<evidence type="ECO:0000256" key="4">
    <source>
        <dbReference type="PROSITE-ProRule" id="PRU00125"/>
    </source>
</evidence>
<feature type="domain" description="LIM zinc-binding" evidence="6">
    <location>
        <begin position="8"/>
        <end position="68"/>
    </location>
</feature>
<dbReference type="CDD" id="cd09358">
    <property type="entry name" value="LIM_Mical_like"/>
    <property type="match status" value="1"/>
</dbReference>
<reference evidence="7 8" key="1">
    <citation type="submission" date="2017-12" db="EMBL/GenBank/DDBJ databases">
        <title>Sequencing, de novo assembly and annotation of complete genome of a new Thraustochytrid species, strain FCC1311.</title>
        <authorList>
            <person name="Sedici K."/>
            <person name="Godart F."/>
            <person name="Aiese Cigliano R."/>
            <person name="Sanseverino W."/>
            <person name="Barakat M."/>
            <person name="Ortet P."/>
            <person name="Marechal E."/>
            <person name="Cagnac O."/>
            <person name="Amato A."/>
        </authorList>
    </citation>
    <scope>NUCLEOTIDE SEQUENCE [LARGE SCALE GENOMIC DNA]</scope>
</reference>
<dbReference type="InParanoid" id="A0A2R5GS02"/>
<feature type="compositionally biased region" description="Low complexity" evidence="5">
    <location>
        <begin position="204"/>
        <end position="215"/>
    </location>
</feature>
<proteinExistence type="predicted"/>
<accession>A0A2R5GS02</accession>
<dbReference type="AlphaFoldDB" id="A0A2R5GS02"/>
<feature type="compositionally biased region" description="Basic and acidic residues" evidence="5">
    <location>
        <begin position="122"/>
        <end position="132"/>
    </location>
</feature>
<keyword evidence="8" id="KW-1185">Reference proteome</keyword>
<dbReference type="Pfam" id="PF00412">
    <property type="entry name" value="LIM"/>
    <property type="match status" value="1"/>
</dbReference>
<keyword evidence="3 4" id="KW-0440">LIM domain</keyword>
<organism evidence="7 8">
    <name type="scientific">Hondaea fermentalgiana</name>
    <dbReference type="NCBI Taxonomy" id="2315210"/>
    <lineage>
        <taxon>Eukaryota</taxon>
        <taxon>Sar</taxon>
        <taxon>Stramenopiles</taxon>
        <taxon>Bigyra</taxon>
        <taxon>Labyrinthulomycetes</taxon>
        <taxon>Thraustochytrida</taxon>
        <taxon>Thraustochytriidae</taxon>
        <taxon>Hondaea</taxon>
    </lineage>
</organism>
<keyword evidence="2 4" id="KW-0862">Zinc</keyword>
<dbReference type="PANTHER" id="PTHR24206">
    <property type="entry name" value="OS06G0237300 PROTEIN"/>
    <property type="match status" value="1"/>
</dbReference>
<sequence length="389" mass="41933">MKFGGGSTKCACCDKTVYKLEELQVDKTIMHKSCFKCAHCKRQLTLSNFAAVSNKLYCKTHFIELFHTAGGKYSVFGGDEFKKKESGAFASMVPPAQEKTAAAAALKTSAPSPANTASKTLKTTESKADKPQKAAASAPEPVFKADNSCKEDSPKKSSGKYLSLKERMQKYQQVASNSADEKEEEDEDEESVGEAPPALKLKHSSSSEATSSSKRTSVKLPSSFDKKAEEQTPAPSSTKRTSVKLPSSLPAAQEKTAPKKLPTKIDSGLTSSFSSTSSKADASVDATSPSRSRTTSVSDLPMSNGLVTNPANESEDDSADLRQQLAEAREKISLLQLRTESLREENEKLTEANAHLKKELAVQTAKALESDEWCAKLSQDLKSLKVSSH</sequence>
<evidence type="ECO:0000256" key="2">
    <source>
        <dbReference type="ARBA" id="ARBA00022833"/>
    </source>
</evidence>
<dbReference type="InterPro" id="IPR001781">
    <property type="entry name" value="Znf_LIM"/>
</dbReference>
<dbReference type="PROSITE" id="PS50023">
    <property type="entry name" value="LIM_DOMAIN_2"/>
    <property type="match status" value="1"/>
</dbReference>
<dbReference type="GO" id="GO:0046872">
    <property type="term" value="F:metal ion binding"/>
    <property type="evidence" value="ECO:0007669"/>
    <property type="project" value="UniProtKB-KW"/>
</dbReference>
<dbReference type="EMBL" id="BEYU01000097">
    <property type="protein sequence ID" value="GBG31423.1"/>
    <property type="molecule type" value="Genomic_DNA"/>
</dbReference>
<evidence type="ECO:0000259" key="6">
    <source>
        <dbReference type="PROSITE" id="PS50023"/>
    </source>
</evidence>